<gene>
    <name evidence="2" type="ORF">ACFPPC_25890</name>
</gene>
<feature type="transmembrane region" description="Helical" evidence="1">
    <location>
        <begin position="245"/>
        <end position="267"/>
    </location>
</feature>
<keyword evidence="1" id="KW-0472">Membrane</keyword>
<feature type="transmembrane region" description="Helical" evidence="1">
    <location>
        <begin position="287"/>
        <end position="305"/>
    </location>
</feature>
<feature type="transmembrane region" description="Helical" evidence="1">
    <location>
        <begin position="326"/>
        <end position="346"/>
    </location>
</feature>
<evidence type="ECO:0000313" key="2">
    <source>
        <dbReference type="EMBL" id="MFC5396076.1"/>
    </source>
</evidence>
<feature type="transmembrane region" description="Helical" evidence="1">
    <location>
        <begin position="181"/>
        <end position="199"/>
    </location>
</feature>
<feature type="transmembrane region" description="Helical" evidence="1">
    <location>
        <begin position="97"/>
        <end position="119"/>
    </location>
</feature>
<feature type="transmembrane region" description="Helical" evidence="1">
    <location>
        <begin position="154"/>
        <end position="174"/>
    </location>
</feature>
<comment type="caution">
    <text evidence="2">The sequence shown here is derived from an EMBL/GenBank/DDBJ whole genome shotgun (WGS) entry which is preliminary data.</text>
</comment>
<evidence type="ECO:0000256" key="1">
    <source>
        <dbReference type="SAM" id="Phobius"/>
    </source>
</evidence>
<reference evidence="3" key="1">
    <citation type="journal article" date="2019" name="Int. J. Syst. Evol. Microbiol.">
        <title>The Global Catalogue of Microorganisms (GCM) 10K type strain sequencing project: providing services to taxonomists for standard genome sequencing and annotation.</title>
        <authorList>
            <consortium name="The Broad Institute Genomics Platform"/>
            <consortium name="The Broad Institute Genome Sequencing Center for Infectious Disease"/>
            <person name="Wu L."/>
            <person name="Ma J."/>
        </authorList>
    </citation>
    <scope>NUCLEOTIDE SEQUENCE [LARGE SCALE GENOMIC DNA]</scope>
    <source>
        <strain evidence="3">CGMCC 1.16326</strain>
    </source>
</reference>
<keyword evidence="3" id="KW-1185">Reference proteome</keyword>
<dbReference type="PANTHER" id="PTHR38592:SF3">
    <property type="entry name" value="BLL4819 PROTEIN"/>
    <property type="match status" value="1"/>
</dbReference>
<sequence>MSGFWRLMLFGKGPRVAASPGRDLRIDVIRGLILLVIFVNHMPGNVVSAAMPHNYGFSDAADIFVLLAGISATFAYGRLIDQRGLLVGSLKVGARIWTLYIAHLALFVLVCGIVATAVVRTQNALYVEAINIQPFFSDTPAAIVNALGLVYQPYYLDILPLYIVLLAAFPLIYVTARTSPLAALAVSVAIWQGATHAGLNLPNHPGDGGWFFNPFAWQMLFTFGVVIGRLGLVGAGVPKLRLLDAAAVVVLVFAAMVKLSSGNPFGIALMNDWIDSLQIGIDKTNLAWPRVAHLAALAWLVLRFLRPDAGILIGFSGRRLAALGRHSLEVFCAGIVLAIAGQIILAETSFTLWVQLLVTLGGITILLGLGTFLSWYKTLTARAASAPREQAATA</sequence>
<feature type="transmembrane region" description="Helical" evidence="1">
    <location>
        <begin position="352"/>
        <end position="376"/>
    </location>
</feature>
<dbReference type="PIRSF" id="PIRSF028704">
    <property type="entry name" value="UPC028704"/>
    <property type="match status" value="1"/>
</dbReference>
<feature type="transmembrane region" description="Helical" evidence="1">
    <location>
        <begin position="211"/>
        <end position="233"/>
    </location>
</feature>
<evidence type="ECO:0000313" key="3">
    <source>
        <dbReference type="Proteomes" id="UP001596104"/>
    </source>
</evidence>
<dbReference type="Proteomes" id="UP001596104">
    <property type="component" value="Unassembled WGS sequence"/>
</dbReference>
<feature type="transmembrane region" description="Helical" evidence="1">
    <location>
        <begin position="32"/>
        <end position="51"/>
    </location>
</feature>
<dbReference type="RefSeq" id="WP_291673916.1">
    <property type="nucleotide sequence ID" value="NZ_JBHSLV010000066.1"/>
</dbReference>
<protein>
    <submittedName>
        <fullName evidence="2">OpgC family protein</fullName>
    </submittedName>
</protein>
<keyword evidence="1" id="KW-0812">Transmembrane</keyword>
<keyword evidence="1" id="KW-1133">Transmembrane helix</keyword>
<accession>A0ABW0HHM6</accession>
<dbReference type="EMBL" id="JBHSLV010000066">
    <property type="protein sequence ID" value="MFC5396076.1"/>
    <property type="molecule type" value="Genomic_DNA"/>
</dbReference>
<proteinExistence type="predicted"/>
<name>A0ABW0HHM6_9HYPH</name>
<dbReference type="Pfam" id="PF10129">
    <property type="entry name" value="OpgC_C"/>
    <property type="match status" value="1"/>
</dbReference>
<dbReference type="InterPro" id="IPR014550">
    <property type="entry name" value="UCP028704_OpgC"/>
</dbReference>
<feature type="transmembrane region" description="Helical" evidence="1">
    <location>
        <begin position="57"/>
        <end position="76"/>
    </location>
</feature>
<dbReference type="PANTHER" id="PTHR38592">
    <property type="entry name" value="BLL4819 PROTEIN"/>
    <property type="match status" value="1"/>
</dbReference>
<organism evidence="2 3">
    <name type="scientific">Bosea vestrisii</name>
    <dbReference type="NCBI Taxonomy" id="151416"/>
    <lineage>
        <taxon>Bacteria</taxon>
        <taxon>Pseudomonadati</taxon>
        <taxon>Pseudomonadota</taxon>
        <taxon>Alphaproteobacteria</taxon>
        <taxon>Hyphomicrobiales</taxon>
        <taxon>Boseaceae</taxon>
        <taxon>Bosea</taxon>
    </lineage>
</organism>